<feature type="domain" description="Transcriptional regulator SutA RNAP-binding" evidence="2">
    <location>
        <begin position="19"/>
        <end position="43"/>
    </location>
</feature>
<accession>A0A076FRH0</accession>
<sequence length="149" mass="16862">MERYHNPQTDPLPLRSPYHEAERQRLEQLTAEFLANGGEIQQLGHQMRETYPFVIHATRTPVYAHLLEQPEQPLAAKVSRAGKREPTAQARPERKVPAPQLDAKTLAARLMVQAALGASPSQAARAVGIGERQARQVCRDFNIQFHRQR</sequence>
<feature type="region of interest" description="Disordered" evidence="1">
    <location>
        <begin position="1"/>
        <end position="21"/>
    </location>
</feature>
<evidence type="ECO:0000256" key="1">
    <source>
        <dbReference type="SAM" id="MobiDB-lite"/>
    </source>
</evidence>
<organism evidence="3 4">
    <name type="scientific">Pseudomonas phage PaMx73</name>
    <dbReference type="NCBI Taxonomy" id="1175655"/>
    <lineage>
        <taxon>Viruses</taxon>
        <taxon>Duplodnaviria</taxon>
        <taxon>Heunggongvirae</taxon>
        <taxon>Uroviricota</taxon>
        <taxon>Caudoviricetes</taxon>
        <taxon>Casadabanvirus</taxon>
        <taxon>Casadabanvirus JBD26</taxon>
        <taxon>Casadabanvirus D3112</taxon>
    </lineage>
</organism>
<name>A0A076FRH0_9CAUD</name>
<protein>
    <recommendedName>
        <fullName evidence="2">Transcriptional regulator SutA RNAP-binding domain-containing protein</fullName>
    </recommendedName>
</protein>
<feature type="compositionally biased region" description="Basic and acidic residues" evidence="1">
    <location>
        <begin position="82"/>
        <end position="96"/>
    </location>
</feature>
<dbReference type="Proteomes" id="UP000006183">
    <property type="component" value="Segment"/>
</dbReference>
<evidence type="ECO:0000313" key="3">
    <source>
        <dbReference type="EMBL" id="AII21888.1"/>
    </source>
</evidence>
<gene>
    <name evidence="3" type="ORF">PaMx73_14</name>
</gene>
<evidence type="ECO:0000313" key="4">
    <source>
        <dbReference type="Proteomes" id="UP000006183"/>
    </source>
</evidence>
<evidence type="ECO:0000259" key="2">
    <source>
        <dbReference type="Pfam" id="PF20661"/>
    </source>
</evidence>
<reference evidence="3 4" key="1">
    <citation type="journal article" date="2012" name="Appl. Environ. Microbiol.">
        <title>High Diversity and Novel Species of Pseudomonas aeruginosa Bacteriophages.</title>
        <authorList>
            <person name="Sepulveda-Robles O."/>
            <person name="Kameyama L."/>
            <person name="Guarneros G."/>
        </authorList>
    </citation>
    <scope>NUCLEOTIDE SEQUENCE [LARGE SCALE GENOMIC DNA]</scope>
</reference>
<feature type="region of interest" description="Disordered" evidence="1">
    <location>
        <begin position="77"/>
        <end position="100"/>
    </location>
</feature>
<proteinExistence type="predicted"/>
<dbReference type="EMBL" id="JQ067085">
    <property type="protein sequence ID" value="AII21888.1"/>
    <property type="molecule type" value="Genomic_DNA"/>
</dbReference>
<dbReference type="InterPro" id="IPR049191">
    <property type="entry name" value="SutA_RBD"/>
</dbReference>
<dbReference type="Pfam" id="PF20661">
    <property type="entry name" value="SutA-RBD"/>
    <property type="match status" value="1"/>
</dbReference>